<name>A0ACB9BE73_CICIN</name>
<proteinExistence type="predicted"/>
<gene>
    <name evidence="1" type="ORF">L2E82_31533</name>
</gene>
<reference evidence="1 2" key="2">
    <citation type="journal article" date="2022" name="Mol. Ecol. Resour.">
        <title>The genomes of chicory, endive, great burdock and yacon provide insights into Asteraceae paleo-polyploidization history and plant inulin production.</title>
        <authorList>
            <person name="Fan W."/>
            <person name="Wang S."/>
            <person name="Wang H."/>
            <person name="Wang A."/>
            <person name="Jiang F."/>
            <person name="Liu H."/>
            <person name="Zhao H."/>
            <person name="Xu D."/>
            <person name="Zhang Y."/>
        </authorList>
    </citation>
    <scope>NUCLEOTIDE SEQUENCE [LARGE SCALE GENOMIC DNA]</scope>
    <source>
        <strain evidence="2">cv. Punajuju</strain>
        <tissue evidence="1">Leaves</tissue>
    </source>
</reference>
<comment type="caution">
    <text evidence="1">The sequence shown here is derived from an EMBL/GenBank/DDBJ whole genome shotgun (WGS) entry which is preliminary data.</text>
</comment>
<evidence type="ECO:0000313" key="1">
    <source>
        <dbReference type="EMBL" id="KAI3720546.1"/>
    </source>
</evidence>
<dbReference type="EMBL" id="CM042014">
    <property type="protein sequence ID" value="KAI3720546.1"/>
    <property type="molecule type" value="Genomic_DNA"/>
</dbReference>
<accession>A0ACB9BE73</accession>
<reference evidence="2" key="1">
    <citation type="journal article" date="2022" name="Mol. Ecol. Resour.">
        <title>The genomes of chicory, endive, great burdock and yacon provide insights into Asteraceae palaeo-polyploidization history and plant inulin production.</title>
        <authorList>
            <person name="Fan W."/>
            <person name="Wang S."/>
            <person name="Wang H."/>
            <person name="Wang A."/>
            <person name="Jiang F."/>
            <person name="Liu H."/>
            <person name="Zhao H."/>
            <person name="Xu D."/>
            <person name="Zhang Y."/>
        </authorList>
    </citation>
    <scope>NUCLEOTIDE SEQUENCE [LARGE SCALE GENOMIC DNA]</scope>
    <source>
        <strain evidence="2">cv. Punajuju</strain>
    </source>
</reference>
<sequence length="122" mass="13607">MVAGVTVDNSSHIGSTVAVKIDEDRCCGGAMVAQLETSDRTDEEARGRLQLFQGRSERFRDGSSRWLKAAPICPPFPLIQPTPPFSDNNRQINHTIYNKNISQTWTLTHPFLPSLLRGNEII</sequence>
<keyword evidence="2" id="KW-1185">Reference proteome</keyword>
<protein>
    <submittedName>
        <fullName evidence="1">Uncharacterized protein</fullName>
    </submittedName>
</protein>
<dbReference type="Proteomes" id="UP001055811">
    <property type="component" value="Linkage Group LG06"/>
</dbReference>
<organism evidence="1 2">
    <name type="scientific">Cichorium intybus</name>
    <name type="common">Chicory</name>
    <dbReference type="NCBI Taxonomy" id="13427"/>
    <lineage>
        <taxon>Eukaryota</taxon>
        <taxon>Viridiplantae</taxon>
        <taxon>Streptophyta</taxon>
        <taxon>Embryophyta</taxon>
        <taxon>Tracheophyta</taxon>
        <taxon>Spermatophyta</taxon>
        <taxon>Magnoliopsida</taxon>
        <taxon>eudicotyledons</taxon>
        <taxon>Gunneridae</taxon>
        <taxon>Pentapetalae</taxon>
        <taxon>asterids</taxon>
        <taxon>campanulids</taxon>
        <taxon>Asterales</taxon>
        <taxon>Asteraceae</taxon>
        <taxon>Cichorioideae</taxon>
        <taxon>Cichorieae</taxon>
        <taxon>Cichoriinae</taxon>
        <taxon>Cichorium</taxon>
    </lineage>
</organism>
<evidence type="ECO:0000313" key="2">
    <source>
        <dbReference type="Proteomes" id="UP001055811"/>
    </source>
</evidence>